<gene>
    <name evidence="2" type="ORF">A2569_01240</name>
</gene>
<protein>
    <submittedName>
        <fullName evidence="2">Uncharacterized protein</fullName>
    </submittedName>
</protein>
<dbReference type="SUPFAM" id="SSF69304">
    <property type="entry name" value="Tricorn protease N-terminal domain"/>
    <property type="match status" value="1"/>
</dbReference>
<dbReference type="STRING" id="1802440.A2569_01240"/>
<evidence type="ECO:0000256" key="1">
    <source>
        <dbReference type="SAM" id="Phobius"/>
    </source>
</evidence>
<reference evidence="2 3" key="1">
    <citation type="journal article" date="2016" name="Nat. Commun.">
        <title>Thousands of microbial genomes shed light on interconnected biogeochemical processes in an aquifer system.</title>
        <authorList>
            <person name="Anantharaman K."/>
            <person name="Brown C.T."/>
            <person name="Hug L.A."/>
            <person name="Sharon I."/>
            <person name="Castelle C.J."/>
            <person name="Probst A.J."/>
            <person name="Thomas B.C."/>
            <person name="Singh A."/>
            <person name="Wilkins M.J."/>
            <person name="Karaoz U."/>
            <person name="Brodie E.L."/>
            <person name="Williams K.H."/>
            <person name="Hubbard S.S."/>
            <person name="Banfield J.F."/>
        </authorList>
    </citation>
    <scope>NUCLEOTIDE SEQUENCE [LARGE SCALE GENOMIC DNA]</scope>
</reference>
<proteinExistence type="predicted"/>
<dbReference type="InterPro" id="IPR011042">
    <property type="entry name" value="6-blade_b-propeller_TolB-like"/>
</dbReference>
<comment type="caution">
    <text evidence="2">The sequence shown here is derived from an EMBL/GenBank/DDBJ whole genome shotgun (WGS) entry which is preliminary data.</text>
</comment>
<dbReference type="EMBL" id="MHTL01000013">
    <property type="protein sequence ID" value="OHA60442.1"/>
    <property type="molecule type" value="Genomic_DNA"/>
</dbReference>
<keyword evidence="1" id="KW-0812">Transmembrane</keyword>
<keyword evidence="1" id="KW-0472">Membrane</keyword>
<dbReference type="Proteomes" id="UP000177090">
    <property type="component" value="Unassembled WGS sequence"/>
</dbReference>
<evidence type="ECO:0000313" key="2">
    <source>
        <dbReference type="EMBL" id="OHA60442.1"/>
    </source>
</evidence>
<evidence type="ECO:0000313" key="3">
    <source>
        <dbReference type="Proteomes" id="UP000177090"/>
    </source>
</evidence>
<keyword evidence="1" id="KW-1133">Transmembrane helix</keyword>
<feature type="transmembrane region" description="Helical" evidence="1">
    <location>
        <begin position="12"/>
        <end position="31"/>
    </location>
</feature>
<name>A0A1G2QKC3_9BACT</name>
<accession>A0A1G2QKC3</accession>
<dbReference type="AlphaFoldDB" id="A0A1G2QKC3"/>
<organism evidence="2 3">
    <name type="scientific">Candidatus Vogelbacteria bacterium RIFOXYD1_FULL_51_18</name>
    <dbReference type="NCBI Taxonomy" id="1802440"/>
    <lineage>
        <taxon>Bacteria</taxon>
        <taxon>Candidatus Vogeliibacteriota</taxon>
    </lineage>
</organism>
<dbReference type="Gene3D" id="2.120.10.30">
    <property type="entry name" value="TolB, C-terminal domain"/>
    <property type="match status" value="1"/>
</dbReference>
<sequence>MSSLITKITFGAVIVILLSVGGGLIWYTLFYEPAEPAEPIIATSTEPLFPIGEGLGETVVGTSTATSTLGVISTGGGVRAWELASNPIAGFGIFGGATSTTVVAVDKSTGHVYRMNIASGTVDKLSNSTMVGIQEAYVGETKSNYYIISRYEGNSGAQTYIQTIKKSVTASTNVEVGTFISDSIVSIALSPKKDRYATVVRGKMGGILYITDFASGKKRELFRSPLNEWNVSWPSEGTLALETKGSSQARGVLLLINSQTGASTRAMGNIPGLTALIHPNASQFVFAESRDKSGFNLFLYTIKTGDITPLSFQVPPTSCMWSKKIANTLYCSVPDALPTAEFPDSWYRGEVSTETKIWKFNVKTGESDILWNPRLAGGTRGEALSLNLDSGETLLFYIEKSSQTLWSLRLTDL</sequence>